<dbReference type="Pfam" id="PF24626">
    <property type="entry name" value="SH3_Tf2-1"/>
    <property type="match status" value="1"/>
</dbReference>
<name>A0A9Q3DJ31_9BASI</name>
<protein>
    <recommendedName>
        <fullName evidence="1">Tf2-1-like SH3-like domain-containing protein</fullName>
    </recommendedName>
</protein>
<comment type="caution">
    <text evidence="2">The sequence shown here is derived from an EMBL/GenBank/DDBJ whole genome shotgun (WGS) entry which is preliminary data.</text>
</comment>
<dbReference type="Proteomes" id="UP000765509">
    <property type="component" value="Unassembled WGS sequence"/>
</dbReference>
<reference evidence="2" key="1">
    <citation type="submission" date="2021-03" db="EMBL/GenBank/DDBJ databases">
        <title>Draft genome sequence of rust myrtle Austropuccinia psidii MF-1, a brazilian biotype.</title>
        <authorList>
            <person name="Quecine M.C."/>
            <person name="Pachon D.M.R."/>
            <person name="Bonatelli M.L."/>
            <person name="Correr F.H."/>
            <person name="Franceschini L.M."/>
            <person name="Leite T.F."/>
            <person name="Margarido G.R.A."/>
            <person name="Almeida C.A."/>
            <person name="Ferrarezi J.A."/>
            <person name="Labate C.A."/>
        </authorList>
    </citation>
    <scope>NUCLEOTIDE SEQUENCE</scope>
    <source>
        <strain evidence="2">MF-1</strain>
    </source>
</reference>
<evidence type="ECO:0000313" key="2">
    <source>
        <dbReference type="EMBL" id="MBW0501935.1"/>
    </source>
</evidence>
<dbReference type="InterPro" id="IPR056924">
    <property type="entry name" value="SH3_Tf2-1"/>
</dbReference>
<gene>
    <name evidence="2" type="ORF">O181_041650</name>
</gene>
<organism evidence="2 3">
    <name type="scientific">Austropuccinia psidii MF-1</name>
    <dbReference type="NCBI Taxonomy" id="1389203"/>
    <lineage>
        <taxon>Eukaryota</taxon>
        <taxon>Fungi</taxon>
        <taxon>Dikarya</taxon>
        <taxon>Basidiomycota</taxon>
        <taxon>Pucciniomycotina</taxon>
        <taxon>Pucciniomycetes</taxon>
        <taxon>Pucciniales</taxon>
        <taxon>Sphaerophragmiaceae</taxon>
        <taxon>Austropuccinia</taxon>
    </lineage>
</organism>
<dbReference type="EMBL" id="AVOT02016579">
    <property type="protein sequence ID" value="MBW0501935.1"/>
    <property type="molecule type" value="Genomic_DNA"/>
</dbReference>
<proteinExistence type="predicted"/>
<dbReference type="AlphaFoldDB" id="A0A9Q3DJ31"/>
<evidence type="ECO:0000313" key="3">
    <source>
        <dbReference type="Proteomes" id="UP000765509"/>
    </source>
</evidence>
<keyword evidence="3" id="KW-1185">Reference proteome</keyword>
<feature type="domain" description="Tf2-1-like SH3-like" evidence="1">
    <location>
        <begin position="13"/>
        <end position="74"/>
    </location>
</feature>
<evidence type="ECO:0000259" key="1">
    <source>
        <dbReference type="Pfam" id="PF24626"/>
    </source>
</evidence>
<dbReference type="OrthoDB" id="3929326at2759"/>
<sequence>MGQKSQTTYFVSGDLVLVSNSNFDRTKDPKKLEDSFAETFMIRALNGPNAMQLELRGELMNKHPAFPVSLIKTYSTSDKEVFPLRNKPPLEIPPLEEGEEKEIVKVLK</sequence>
<accession>A0A9Q3DJ31</accession>